<dbReference type="PANTHER" id="PTHR41533">
    <property type="entry name" value="L,D-TRANSPEPTIDASE HI_1667-RELATED"/>
    <property type="match status" value="1"/>
</dbReference>
<evidence type="ECO:0000313" key="10">
    <source>
        <dbReference type="Proteomes" id="UP001178148"/>
    </source>
</evidence>
<evidence type="ECO:0000256" key="2">
    <source>
        <dbReference type="ARBA" id="ARBA00005992"/>
    </source>
</evidence>
<dbReference type="Gene3D" id="2.40.440.10">
    <property type="entry name" value="L,D-transpeptidase catalytic domain-like"/>
    <property type="match status" value="1"/>
</dbReference>
<dbReference type="Proteomes" id="UP001178148">
    <property type="component" value="Unassembled WGS sequence"/>
</dbReference>
<dbReference type="CDD" id="cd16913">
    <property type="entry name" value="YkuD_like"/>
    <property type="match status" value="1"/>
</dbReference>
<dbReference type="SUPFAM" id="SSF47090">
    <property type="entry name" value="PGBD-like"/>
    <property type="match status" value="1"/>
</dbReference>
<feature type="chain" id="PRO_5041648447" evidence="7">
    <location>
        <begin position="19"/>
        <end position="456"/>
    </location>
</feature>
<evidence type="ECO:0000259" key="8">
    <source>
        <dbReference type="Pfam" id="PF03734"/>
    </source>
</evidence>
<keyword evidence="5" id="KW-0573">Peptidoglycan synthesis</keyword>
<comment type="pathway">
    <text evidence="1">Cell wall biogenesis; peptidoglycan biosynthesis.</text>
</comment>
<comment type="similarity">
    <text evidence="2">Belongs to the YkuD family.</text>
</comment>
<keyword evidence="7" id="KW-0732">Signal</keyword>
<dbReference type="GO" id="GO:0071555">
    <property type="term" value="P:cell wall organization"/>
    <property type="evidence" value="ECO:0007669"/>
    <property type="project" value="UniProtKB-KW"/>
</dbReference>
<sequence length="456" mass="53215">MYRYLLIVVVLLSQTAYADERLGQNQVIDFLSNIERHGFSVDSEDWVSVFKSNSDNYLAGIYKKYSNYISKGRLNKDFFQNGWMIQDVFNVNYDEQGFNNIEEIQSKIPQYNMLLSALNKLKWWSENAINVFPNAFVLFEGDEGEAVSKLNEWLFRIDLLENKPSNRYGKIHLDVLTKIQVKYSLIPDGRFGPSSRSILLAITNQRIRVIKANLERLRWLPQSLPYPHVWVDIPGFKVSLVKKDGVKVSHKAIFGTRKKQTPIFQDKIESFSINPVWKVPHKIAANYLLKKEKRYPGTLQKEGFSVYENWNDKAKLIPMGTINWNGYTVRNFKFRLEQSPGNKNSLGRYKFDMPNQYGIYLHDTNRPELFNKKERIFSSGCARVDNIKELVGEILSDQGVEESLDLLRGDNETRKVALNKMIPAYFSYFTAWPDENGRVRFRNDIYQLDNALVSWF</sequence>
<feature type="signal peptide" evidence="7">
    <location>
        <begin position="1"/>
        <end position="18"/>
    </location>
</feature>
<dbReference type="GO" id="GO:0008360">
    <property type="term" value="P:regulation of cell shape"/>
    <property type="evidence" value="ECO:0007669"/>
    <property type="project" value="UniProtKB-KW"/>
</dbReference>
<protein>
    <submittedName>
        <fullName evidence="9">L,D-transpeptidase family protein</fullName>
    </submittedName>
</protein>
<proteinExistence type="inferred from homology"/>
<dbReference type="GO" id="GO:0016740">
    <property type="term" value="F:transferase activity"/>
    <property type="evidence" value="ECO:0007669"/>
    <property type="project" value="UniProtKB-KW"/>
</dbReference>
<evidence type="ECO:0000256" key="1">
    <source>
        <dbReference type="ARBA" id="ARBA00004752"/>
    </source>
</evidence>
<evidence type="ECO:0000313" key="9">
    <source>
        <dbReference type="EMBL" id="MDP0588583.1"/>
    </source>
</evidence>
<evidence type="ECO:0000256" key="4">
    <source>
        <dbReference type="ARBA" id="ARBA00022960"/>
    </source>
</evidence>
<dbReference type="GO" id="GO:0009252">
    <property type="term" value="P:peptidoglycan biosynthetic process"/>
    <property type="evidence" value="ECO:0007669"/>
    <property type="project" value="UniProtKB-KW"/>
</dbReference>
<evidence type="ECO:0000256" key="5">
    <source>
        <dbReference type="ARBA" id="ARBA00022984"/>
    </source>
</evidence>
<reference evidence="9 10" key="1">
    <citation type="journal article" date="2023" name="bioRxiv">
        <title>An intranuclear bacterial parasite of deep-sea mussels expresses apoptosis inhibitors acquired from its host.</title>
        <authorList>
            <person name="Gonzalez Porras M.A."/>
            <person name="Assie A."/>
            <person name="Tietjen M."/>
            <person name="Violette M."/>
            <person name="Kleiner M."/>
            <person name="Gruber-Vodicka H."/>
            <person name="Dubilier N."/>
            <person name="Leisch N."/>
        </authorList>
    </citation>
    <scope>NUCLEOTIDE SEQUENCE [LARGE SCALE GENOMIC DNA]</scope>
    <source>
        <strain evidence="9">IAP13</strain>
    </source>
</reference>
<dbReference type="EMBL" id="JASXSV010000005">
    <property type="protein sequence ID" value="MDP0588583.1"/>
    <property type="molecule type" value="Genomic_DNA"/>
</dbReference>
<evidence type="ECO:0000256" key="6">
    <source>
        <dbReference type="ARBA" id="ARBA00023316"/>
    </source>
</evidence>
<keyword evidence="3" id="KW-0808">Transferase</keyword>
<keyword evidence="6" id="KW-0961">Cell wall biogenesis/degradation</keyword>
<comment type="caution">
    <text evidence="9">The sequence shown here is derived from an EMBL/GenBank/DDBJ whole genome shotgun (WGS) entry which is preliminary data.</text>
</comment>
<organism evidence="9 10">
    <name type="scientific">Candidatus Endonucleibacter bathymodioli</name>
    <dbReference type="NCBI Taxonomy" id="539814"/>
    <lineage>
        <taxon>Bacteria</taxon>
        <taxon>Pseudomonadati</taxon>
        <taxon>Pseudomonadota</taxon>
        <taxon>Gammaproteobacteria</taxon>
        <taxon>Oceanospirillales</taxon>
        <taxon>Endozoicomonadaceae</taxon>
        <taxon>Candidatus Endonucleibacter</taxon>
    </lineage>
</organism>
<accession>A0AA90SXE3</accession>
<dbReference type="GO" id="GO:0004180">
    <property type="term" value="F:carboxypeptidase activity"/>
    <property type="evidence" value="ECO:0007669"/>
    <property type="project" value="UniProtKB-ARBA"/>
</dbReference>
<dbReference type="InterPro" id="IPR052905">
    <property type="entry name" value="LD-transpeptidase_YkuD-like"/>
</dbReference>
<evidence type="ECO:0000256" key="3">
    <source>
        <dbReference type="ARBA" id="ARBA00022679"/>
    </source>
</evidence>
<dbReference type="InterPro" id="IPR036365">
    <property type="entry name" value="PGBD-like_sf"/>
</dbReference>
<dbReference type="Pfam" id="PF03734">
    <property type="entry name" value="YkuD"/>
    <property type="match status" value="1"/>
</dbReference>
<dbReference type="InterPro" id="IPR038063">
    <property type="entry name" value="Transpep_catalytic_dom"/>
</dbReference>
<dbReference type="InterPro" id="IPR005490">
    <property type="entry name" value="LD_TPept_cat_dom"/>
</dbReference>
<gene>
    <name evidence="9" type="ORF">QS748_05080</name>
</gene>
<name>A0AA90SXE3_9GAMM</name>
<keyword evidence="10" id="KW-1185">Reference proteome</keyword>
<dbReference type="SUPFAM" id="SSF141523">
    <property type="entry name" value="L,D-transpeptidase catalytic domain-like"/>
    <property type="match status" value="1"/>
</dbReference>
<keyword evidence="4" id="KW-0133">Cell shape</keyword>
<dbReference type="AlphaFoldDB" id="A0AA90SXE3"/>
<evidence type="ECO:0000256" key="7">
    <source>
        <dbReference type="SAM" id="SignalP"/>
    </source>
</evidence>
<feature type="domain" description="L,D-TPase catalytic" evidence="8">
    <location>
        <begin position="228"/>
        <end position="394"/>
    </location>
</feature>
<dbReference type="PANTHER" id="PTHR41533:SF2">
    <property type="entry name" value="BLR7131 PROTEIN"/>
    <property type="match status" value="1"/>
</dbReference>